<feature type="transmembrane region" description="Helical" evidence="5">
    <location>
        <begin position="280"/>
        <end position="303"/>
    </location>
</feature>
<dbReference type="InterPro" id="IPR049680">
    <property type="entry name" value="FLVCR1-2_SLC49-like"/>
</dbReference>
<keyword evidence="7" id="KW-1185">Reference proteome</keyword>
<comment type="subcellular location">
    <subcellularLocation>
        <location evidence="1">Membrane</location>
        <topology evidence="1">Multi-pass membrane protein</topology>
    </subcellularLocation>
</comment>
<dbReference type="Gene3D" id="1.20.1250.20">
    <property type="entry name" value="MFS general substrate transporter like domains"/>
    <property type="match status" value="1"/>
</dbReference>
<protein>
    <recommendedName>
        <fullName evidence="8">Major facilitator superfamily (MFS) profile domain-containing protein</fullName>
    </recommendedName>
</protein>
<keyword evidence="3 5" id="KW-1133">Transmembrane helix</keyword>
<accession>F0Y2P6</accession>
<dbReference type="AlphaFoldDB" id="F0Y2P6"/>
<evidence type="ECO:0000256" key="3">
    <source>
        <dbReference type="ARBA" id="ARBA00022989"/>
    </source>
</evidence>
<feature type="transmembrane region" description="Helical" evidence="5">
    <location>
        <begin position="309"/>
        <end position="332"/>
    </location>
</feature>
<keyword evidence="2 5" id="KW-0812">Transmembrane</keyword>
<dbReference type="Proteomes" id="UP000002729">
    <property type="component" value="Unassembled WGS sequence"/>
</dbReference>
<name>F0Y2P6_AURAN</name>
<dbReference type="Pfam" id="PF07690">
    <property type="entry name" value="MFS_1"/>
    <property type="match status" value="1"/>
</dbReference>
<feature type="transmembrane region" description="Helical" evidence="5">
    <location>
        <begin position="169"/>
        <end position="187"/>
    </location>
</feature>
<dbReference type="EMBL" id="GL833123">
    <property type="protein sequence ID" value="EGB10736.1"/>
    <property type="molecule type" value="Genomic_DNA"/>
</dbReference>
<dbReference type="OrthoDB" id="10670215at2759"/>
<dbReference type="GO" id="GO:0022857">
    <property type="term" value="F:transmembrane transporter activity"/>
    <property type="evidence" value="ECO:0007669"/>
    <property type="project" value="InterPro"/>
</dbReference>
<feature type="transmembrane region" description="Helical" evidence="5">
    <location>
        <begin position="106"/>
        <end position="128"/>
    </location>
</feature>
<proteinExistence type="predicted"/>
<evidence type="ECO:0000256" key="5">
    <source>
        <dbReference type="SAM" id="Phobius"/>
    </source>
</evidence>
<feature type="transmembrane region" description="Helical" evidence="5">
    <location>
        <begin position="254"/>
        <end position="273"/>
    </location>
</feature>
<evidence type="ECO:0000313" key="7">
    <source>
        <dbReference type="Proteomes" id="UP000002729"/>
    </source>
</evidence>
<evidence type="ECO:0000313" key="6">
    <source>
        <dbReference type="EMBL" id="EGB10736.1"/>
    </source>
</evidence>
<dbReference type="RefSeq" id="XP_009034325.1">
    <property type="nucleotide sequence ID" value="XM_009036077.1"/>
</dbReference>
<sequence length="450" mass="45844">METITTTEACVEIASYCAASMLTAALWITYGPAAAAAEAAFGWRNREVALLSVWGPALGLLASPAAPRLVRRLGGPRNTTTAVCALCAGAAALRCAPGRGLPRLLLAHASCALNGVGGVLILSTPAMVARDALDEPRRHLGTSTMLAANSLGGGLGFVAAAAAKDDVEGLLVYECAAALAILALVAARRGVFRRDAPDGDADAPLPAFGPLLKSRSYVLLAAGCGMTMGAFTGWLGVLTPLLESSGWAPRDANAVGVACCFAAAAAQVLSGALSTRRKRLAILSCNASALAALFAFAVVAEAAPRRSPAALALALVAAFGVVAPEGAIYELATAPAPAPLEASAGAGLVFAFNLPMATFILLDAVASPRQLLWILVASNALGLGLLAVEAATADDRPIFLPDARPLNAEEEYRPLDAAAEPGILNNFPPWLPPPVRKSRRLPFSCGRSAA</sequence>
<dbReference type="InterPro" id="IPR036259">
    <property type="entry name" value="MFS_trans_sf"/>
</dbReference>
<organism evidence="7">
    <name type="scientific">Aureococcus anophagefferens</name>
    <name type="common">Harmful bloom alga</name>
    <dbReference type="NCBI Taxonomy" id="44056"/>
    <lineage>
        <taxon>Eukaryota</taxon>
        <taxon>Sar</taxon>
        <taxon>Stramenopiles</taxon>
        <taxon>Ochrophyta</taxon>
        <taxon>Pelagophyceae</taxon>
        <taxon>Pelagomonadales</taxon>
        <taxon>Pelagomonadaceae</taxon>
        <taxon>Aureococcus</taxon>
    </lineage>
</organism>
<feature type="transmembrane region" description="Helical" evidence="5">
    <location>
        <begin position="48"/>
        <end position="66"/>
    </location>
</feature>
<dbReference type="InParanoid" id="F0Y2P6"/>
<evidence type="ECO:0000256" key="4">
    <source>
        <dbReference type="ARBA" id="ARBA00023136"/>
    </source>
</evidence>
<feature type="transmembrane region" description="Helical" evidence="5">
    <location>
        <begin position="344"/>
        <end position="365"/>
    </location>
</feature>
<feature type="transmembrane region" description="Helical" evidence="5">
    <location>
        <begin position="13"/>
        <end position="36"/>
    </location>
</feature>
<dbReference type="PANTHER" id="PTHR10924">
    <property type="entry name" value="MAJOR FACILITATOR SUPERFAMILY PROTEIN-RELATED"/>
    <property type="match status" value="1"/>
</dbReference>
<feature type="transmembrane region" description="Helical" evidence="5">
    <location>
        <begin position="140"/>
        <end position="163"/>
    </location>
</feature>
<reference evidence="6 7" key="1">
    <citation type="journal article" date="2011" name="Proc. Natl. Acad. Sci. U.S.A.">
        <title>Niche of harmful alga Aureococcus anophagefferens revealed through ecogenomics.</title>
        <authorList>
            <person name="Gobler C.J."/>
            <person name="Berry D.L."/>
            <person name="Dyhrman S.T."/>
            <person name="Wilhelm S.W."/>
            <person name="Salamov A."/>
            <person name="Lobanov A.V."/>
            <person name="Zhang Y."/>
            <person name="Collier J.L."/>
            <person name="Wurch L.L."/>
            <person name="Kustka A.B."/>
            <person name="Dill B.D."/>
            <person name="Shah M."/>
            <person name="VerBerkmoes N.C."/>
            <person name="Kuo A."/>
            <person name="Terry A."/>
            <person name="Pangilinan J."/>
            <person name="Lindquist E.A."/>
            <person name="Lucas S."/>
            <person name="Paulsen I.T."/>
            <person name="Hattenrath-Lehmann T.K."/>
            <person name="Talmage S.C."/>
            <person name="Walker E.A."/>
            <person name="Koch F."/>
            <person name="Burson A.M."/>
            <person name="Marcoval M.A."/>
            <person name="Tang Y.Z."/>
            <person name="Lecleir G.R."/>
            <person name="Coyne K.J."/>
            <person name="Berg G.M."/>
            <person name="Bertrand E.M."/>
            <person name="Saito M.A."/>
            <person name="Gladyshev V.N."/>
            <person name="Grigoriev I.V."/>
        </authorList>
    </citation>
    <scope>NUCLEOTIDE SEQUENCE [LARGE SCALE GENOMIC DNA]</scope>
    <source>
        <strain evidence="7">CCMP 1984</strain>
    </source>
</reference>
<evidence type="ECO:0000256" key="1">
    <source>
        <dbReference type="ARBA" id="ARBA00004141"/>
    </source>
</evidence>
<dbReference type="KEGG" id="aaf:AURANDRAFT_71039"/>
<dbReference type="InterPro" id="IPR011701">
    <property type="entry name" value="MFS"/>
</dbReference>
<feature type="transmembrane region" description="Helical" evidence="5">
    <location>
        <begin position="371"/>
        <end position="388"/>
    </location>
</feature>
<dbReference type="SUPFAM" id="SSF103473">
    <property type="entry name" value="MFS general substrate transporter"/>
    <property type="match status" value="1"/>
</dbReference>
<evidence type="ECO:0000256" key="2">
    <source>
        <dbReference type="ARBA" id="ARBA00022692"/>
    </source>
</evidence>
<dbReference type="GO" id="GO:0016020">
    <property type="term" value="C:membrane"/>
    <property type="evidence" value="ECO:0007669"/>
    <property type="project" value="UniProtKB-SubCell"/>
</dbReference>
<feature type="transmembrane region" description="Helical" evidence="5">
    <location>
        <begin position="217"/>
        <end position="242"/>
    </location>
</feature>
<keyword evidence="4 5" id="KW-0472">Membrane</keyword>
<dbReference type="GeneID" id="20228045"/>
<gene>
    <name evidence="6" type="ORF">AURANDRAFT_71039</name>
</gene>
<dbReference type="PANTHER" id="PTHR10924:SF27">
    <property type="entry name" value="SOLUTE CARRIER FAMILY 49 MEMBER 4"/>
    <property type="match status" value="1"/>
</dbReference>
<evidence type="ECO:0008006" key="8">
    <source>
        <dbReference type="Google" id="ProtNLM"/>
    </source>
</evidence>